<dbReference type="OrthoDB" id="8858574at2"/>
<evidence type="ECO:0000313" key="5">
    <source>
        <dbReference type="Proteomes" id="UP000524450"/>
    </source>
</evidence>
<dbReference type="RefSeq" id="WP_126020122.1">
    <property type="nucleotide sequence ID" value="NZ_JACIFZ010000002.1"/>
</dbReference>
<comment type="caution">
    <text evidence="3">The sequence shown here is derived from an EMBL/GenBank/DDBJ whole genome shotgun (WGS) entry which is preliminary data.</text>
</comment>
<dbReference type="EMBL" id="RXFT01000001">
    <property type="protein sequence ID" value="RUR66441.1"/>
    <property type="molecule type" value="Genomic_DNA"/>
</dbReference>
<accession>A0A3S0Z178</accession>
<dbReference type="Proteomes" id="UP000281118">
    <property type="component" value="Unassembled WGS sequence"/>
</dbReference>
<dbReference type="AlphaFoldDB" id="A0A3S0Z178"/>
<feature type="transmembrane region" description="Helical" evidence="1">
    <location>
        <begin position="53"/>
        <end position="77"/>
    </location>
</feature>
<keyword evidence="1" id="KW-0812">Transmembrane</keyword>
<reference evidence="3 4" key="1">
    <citation type="submission" date="2018-12" db="EMBL/GenBank/DDBJ databases">
        <title>The genome sequences of Variovorax guangxiensis DSM 27352.</title>
        <authorList>
            <person name="Gao J."/>
            <person name="Sun J."/>
        </authorList>
    </citation>
    <scope>NUCLEOTIDE SEQUENCE [LARGE SCALE GENOMIC DNA]</scope>
    <source>
        <strain evidence="3 4">DSM 27352</strain>
    </source>
</reference>
<evidence type="ECO:0000256" key="1">
    <source>
        <dbReference type="SAM" id="Phobius"/>
    </source>
</evidence>
<name>A0A3S0Z178_9BURK</name>
<dbReference type="Proteomes" id="UP000524450">
    <property type="component" value="Unassembled WGS sequence"/>
</dbReference>
<dbReference type="EMBL" id="JACIFZ010000002">
    <property type="protein sequence ID" value="MBB4221549.1"/>
    <property type="molecule type" value="Genomic_DNA"/>
</dbReference>
<evidence type="ECO:0000313" key="2">
    <source>
        <dbReference type="EMBL" id="MBB4221549.1"/>
    </source>
</evidence>
<keyword evidence="1" id="KW-0472">Membrane</keyword>
<feature type="transmembrane region" description="Helical" evidence="1">
    <location>
        <begin position="26"/>
        <end position="47"/>
    </location>
</feature>
<organism evidence="3 4">
    <name type="scientific">Variovorax guangxiensis</name>
    <dbReference type="NCBI Taxonomy" id="1775474"/>
    <lineage>
        <taxon>Bacteria</taxon>
        <taxon>Pseudomonadati</taxon>
        <taxon>Pseudomonadota</taxon>
        <taxon>Betaproteobacteria</taxon>
        <taxon>Burkholderiales</taxon>
        <taxon>Comamonadaceae</taxon>
        <taxon>Variovorax</taxon>
    </lineage>
</organism>
<evidence type="ECO:0000313" key="3">
    <source>
        <dbReference type="EMBL" id="RUR66441.1"/>
    </source>
</evidence>
<protein>
    <submittedName>
        <fullName evidence="2">Membrane protein YdbS with pleckstrin-like domain</fullName>
    </submittedName>
</protein>
<reference evidence="2 5" key="2">
    <citation type="submission" date="2020-08" db="EMBL/GenBank/DDBJ databases">
        <title>Genomic Encyclopedia of Type Strains, Phase IV (KMG-V): Genome sequencing to study the core and pangenomes of soil and plant-associated prokaryotes.</title>
        <authorList>
            <person name="Whitman W."/>
        </authorList>
    </citation>
    <scope>NUCLEOTIDE SEQUENCE [LARGE SCALE GENOMIC DNA]</scope>
    <source>
        <strain evidence="2 5">34/80</strain>
    </source>
</reference>
<keyword evidence="1" id="KW-1133">Transmembrane helix</keyword>
<gene>
    <name evidence="3" type="ORF">EJP67_05130</name>
    <name evidence="2" type="ORF">GGD71_002309</name>
</gene>
<evidence type="ECO:0000313" key="4">
    <source>
        <dbReference type="Proteomes" id="UP000281118"/>
    </source>
</evidence>
<sequence length="82" mass="8618">MRTPFLREGSPDEPTSVPGRGAALRALLPVVMCFAAAVGFVLMALFVQNIVAASVFTTAAIVFLGIGLILGLSMWVFPGLPR</sequence>
<proteinExistence type="predicted"/>